<sequence>MRVFVDANILYMKTIRDWLFAFSTCKDIKAFDLFSSNDVLVEAMYHIRRSNPTISGKKINAILEQMAEIVELVDDFDCEAALPAYKGSDENDLHLHAAACDSHSDVLLTNDRKLYKRLSDEELDELPYSVYTADDFFCLLAESPVLLDQAVSCELDYWSHRCEDGVDLRGPLVKAECPNFAYLVERALKRKSGLSPINIDELLPLDERYSAALRVNSRNDLAVITDDFC</sequence>
<reference evidence="1 2" key="1">
    <citation type="submission" date="2020-02" db="EMBL/GenBank/DDBJ databases">
        <title>Characterization of phylogenetic diversity of novel bifidobacterial species isolated in Czech ZOOs.</title>
        <authorList>
            <person name="Lugli G.A."/>
            <person name="Vera N.B."/>
            <person name="Ventura M."/>
        </authorList>
    </citation>
    <scope>NUCLEOTIDE SEQUENCE [LARGE SCALE GENOMIC DNA]</scope>
    <source>
        <strain evidence="1 2">DSM 109957</strain>
    </source>
</reference>
<dbReference type="RefSeq" id="WP_169173059.1">
    <property type="nucleotide sequence ID" value="NZ_JAAIII010000008.1"/>
</dbReference>
<dbReference type="SUPFAM" id="SSF88723">
    <property type="entry name" value="PIN domain-like"/>
    <property type="match status" value="1"/>
</dbReference>
<accession>A0A7Y0HUD2</accession>
<dbReference type="Proteomes" id="UP000532194">
    <property type="component" value="Unassembled WGS sequence"/>
</dbReference>
<name>A0A7Y0HUD2_9BIFI</name>
<dbReference type="EMBL" id="JAAIII010000008">
    <property type="protein sequence ID" value="NMM95057.1"/>
    <property type="molecule type" value="Genomic_DNA"/>
</dbReference>
<keyword evidence="2" id="KW-1185">Reference proteome</keyword>
<gene>
    <name evidence="1" type="ORF">G1C95_2245</name>
</gene>
<protein>
    <submittedName>
        <fullName evidence="1">PIN domain-containing protein</fullName>
    </submittedName>
</protein>
<dbReference type="AlphaFoldDB" id="A0A7Y0HUD2"/>
<dbReference type="CDD" id="cd09854">
    <property type="entry name" value="PIN_VapC-like"/>
    <property type="match status" value="1"/>
</dbReference>
<organism evidence="1 2">
    <name type="scientific">Bifidobacterium oedipodis</name>
    <dbReference type="NCBI Taxonomy" id="2675322"/>
    <lineage>
        <taxon>Bacteria</taxon>
        <taxon>Bacillati</taxon>
        <taxon>Actinomycetota</taxon>
        <taxon>Actinomycetes</taxon>
        <taxon>Bifidobacteriales</taxon>
        <taxon>Bifidobacteriaceae</taxon>
        <taxon>Bifidobacterium</taxon>
    </lineage>
</organism>
<evidence type="ECO:0000313" key="2">
    <source>
        <dbReference type="Proteomes" id="UP000532194"/>
    </source>
</evidence>
<dbReference type="InterPro" id="IPR029060">
    <property type="entry name" value="PIN-like_dom_sf"/>
</dbReference>
<evidence type="ECO:0000313" key="1">
    <source>
        <dbReference type="EMBL" id="NMM95057.1"/>
    </source>
</evidence>
<comment type="caution">
    <text evidence="1">The sequence shown here is derived from an EMBL/GenBank/DDBJ whole genome shotgun (WGS) entry which is preliminary data.</text>
</comment>
<proteinExistence type="predicted"/>